<evidence type="ECO:0000313" key="5">
    <source>
        <dbReference type="Proteomes" id="UP001606210"/>
    </source>
</evidence>
<dbReference type="Pfam" id="PF07452">
    <property type="entry name" value="CHRD"/>
    <property type="match status" value="1"/>
</dbReference>
<dbReference type="Pfam" id="PF07589">
    <property type="entry name" value="PEP-CTERM"/>
    <property type="match status" value="1"/>
</dbReference>
<keyword evidence="1" id="KW-0732">Signal</keyword>
<sequence length="193" mass="19768">MRLLSSTLLAASLTLGATVASAHTTVFTGTFAPEAPNATGSGTLMLEYDEDGHTLFIKATWAGLSGNTSNAHIHCCTLVANTGTAGVALAQASINRLPDFPLGVKAGSYEKVINLLDAGMYSATFVSASGGTAAAAEARLIANLTSGNAYFNIHSSTFGGGEIRTFVTAVPEPQTYALMAAGLGLLALRRRRG</sequence>
<organism evidence="4 5">
    <name type="scientific">Pelomonas parva</name>
    <dbReference type="NCBI Taxonomy" id="3299032"/>
    <lineage>
        <taxon>Bacteria</taxon>
        <taxon>Pseudomonadati</taxon>
        <taxon>Pseudomonadota</taxon>
        <taxon>Betaproteobacteria</taxon>
        <taxon>Burkholderiales</taxon>
        <taxon>Sphaerotilaceae</taxon>
        <taxon>Roseateles</taxon>
    </lineage>
</organism>
<evidence type="ECO:0000259" key="2">
    <source>
        <dbReference type="Pfam" id="PF07452"/>
    </source>
</evidence>
<evidence type="ECO:0000259" key="3">
    <source>
        <dbReference type="Pfam" id="PF07589"/>
    </source>
</evidence>
<comment type="caution">
    <text evidence="4">The sequence shown here is derived from an EMBL/GenBank/DDBJ whole genome shotgun (WGS) entry which is preliminary data.</text>
</comment>
<feature type="signal peptide" evidence="1">
    <location>
        <begin position="1"/>
        <end position="22"/>
    </location>
</feature>
<protein>
    <submittedName>
        <fullName evidence="4">CHRD domain-containing protein</fullName>
    </submittedName>
</protein>
<gene>
    <name evidence="4" type="ORF">ACG00Y_11695</name>
</gene>
<accession>A0ABW7F1R9</accession>
<evidence type="ECO:0000313" key="4">
    <source>
        <dbReference type="EMBL" id="MFG6430581.1"/>
    </source>
</evidence>
<keyword evidence="5" id="KW-1185">Reference proteome</keyword>
<dbReference type="Proteomes" id="UP001606210">
    <property type="component" value="Unassembled WGS sequence"/>
</dbReference>
<feature type="domain" description="CHRD" evidence="2">
    <location>
        <begin position="33"/>
        <end position="165"/>
    </location>
</feature>
<proteinExistence type="predicted"/>
<dbReference type="RefSeq" id="WP_394478957.1">
    <property type="nucleotide sequence ID" value="NZ_JBIGHV010000004.1"/>
</dbReference>
<dbReference type="InterPro" id="IPR013424">
    <property type="entry name" value="Ice-binding_C"/>
</dbReference>
<evidence type="ECO:0000256" key="1">
    <source>
        <dbReference type="SAM" id="SignalP"/>
    </source>
</evidence>
<dbReference type="NCBIfam" id="TIGR02595">
    <property type="entry name" value="PEP_CTERM"/>
    <property type="match status" value="1"/>
</dbReference>
<name>A0ABW7F1R9_9BURK</name>
<reference evidence="4 5" key="1">
    <citation type="submission" date="2024-08" db="EMBL/GenBank/DDBJ databases">
        <authorList>
            <person name="Lu H."/>
        </authorList>
    </citation>
    <scope>NUCLEOTIDE SEQUENCE [LARGE SCALE GENOMIC DNA]</scope>
    <source>
        <strain evidence="4 5">LYH14W</strain>
    </source>
</reference>
<feature type="domain" description="Ice-binding protein C-terminal" evidence="3">
    <location>
        <begin position="169"/>
        <end position="192"/>
    </location>
</feature>
<feature type="chain" id="PRO_5045970058" evidence="1">
    <location>
        <begin position="23"/>
        <end position="193"/>
    </location>
</feature>
<dbReference type="EMBL" id="JBIGHV010000004">
    <property type="protein sequence ID" value="MFG6430581.1"/>
    <property type="molecule type" value="Genomic_DNA"/>
</dbReference>
<dbReference type="InterPro" id="IPR010895">
    <property type="entry name" value="CHRD"/>
</dbReference>